<organism evidence="2 3">
    <name type="scientific">Kribbella steppae</name>
    <dbReference type="NCBI Taxonomy" id="2512223"/>
    <lineage>
        <taxon>Bacteria</taxon>
        <taxon>Bacillati</taxon>
        <taxon>Actinomycetota</taxon>
        <taxon>Actinomycetes</taxon>
        <taxon>Propionibacteriales</taxon>
        <taxon>Kribbellaceae</taxon>
        <taxon>Kribbella</taxon>
    </lineage>
</organism>
<keyword evidence="1" id="KW-1133">Transmembrane helix</keyword>
<dbReference type="EMBL" id="SLWN01000012">
    <property type="protein sequence ID" value="TCO20305.1"/>
    <property type="molecule type" value="Genomic_DNA"/>
</dbReference>
<comment type="caution">
    <text evidence="2">The sequence shown here is derived from an EMBL/GenBank/DDBJ whole genome shotgun (WGS) entry which is preliminary data.</text>
</comment>
<evidence type="ECO:0000313" key="3">
    <source>
        <dbReference type="Proteomes" id="UP000294508"/>
    </source>
</evidence>
<protein>
    <submittedName>
        <fullName evidence="2">Uncharacterized protein</fullName>
    </submittedName>
</protein>
<dbReference type="Proteomes" id="UP000294508">
    <property type="component" value="Unassembled WGS sequence"/>
</dbReference>
<evidence type="ECO:0000313" key="2">
    <source>
        <dbReference type="EMBL" id="TCO20305.1"/>
    </source>
</evidence>
<evidence type="ECO:0000256" key="1">
    <source>
        <dbReference type="SAM" id="Phobius"/>
    </source>
</evidence>
<sequence length="62" mass="6832">MLLCIVLHASFTPAQDNLILMAHDRAYTSALDRPDWVILAVYVVAAAVLVAVTKGRLGVRRR</sequence>
<keyword evidence="1" id="KW-0812">Transmembrane</keyword>
<dbReference type="RefSeq" id="WP_132212839.1">
    <property type="nucleotide sequence ID" value="NZ_SLWN01000012.1"/>
</dbReference>
<accession>A0A4R2H788</accession>
<name>A0A4R2H788_9ACTN</name>
<keyword evidence="1" id="KW-0472">Membrane</keyword>
<dbReference type="AlphaFoldDB" id="A0A4R2H788"/>
<dbReference type="OrthoDB" id="3693644at2"/>
<reference evidence="2 3" key="1">
    <citation type="journal article" date="2015" name="Stand. Genomic Sci.">
        <title>Genomic Encyclopedia of Bacterial and Archaeal Type Strains, Phase III: the genomes of soil and plant-associated and newly described type strains.</title>
        <authorList>
            <person name="Whitman W.B."/>
            <person name="Woyke T."/>
            <person name="Klenk H.P."/>
            <person name="Zhou Y."/>
            <person name="Lilburn T.G."/>
            <person name="Beck B.J."/>
            <person name="De Vos P."/>
            <person name="Vandamme P."/>
            <person name="Eisen J.A."/>
            <person name="Garrity G."/>
            <person name="Hugenholtz P."/>
            <person name="Kyrpides N.C."/>
        </authorList>
    </citation>
    <scope>NUCLEOTIDE SEQUENCE [LARGE SCALE GENOMIC DNA]</scope>
    <source>
        <strain evidence="2 3">VKM Ac-2572</strain>
    </source>
</reference>
<gene>
    <name evidence="2" type="ORF">EV652_11251</name>
</gene>
<keyword evidence="3" id="KW-1185">Reference proteome</keyword>
<feature type="transmembrane region" description="Helical" evidence="1">
    <location>
        <begin position="38"/>
        <end position="57"/>
    </location>
</feature>
<proteinExistence type="predicted"/>